<keyword evidence="1" id="KW-1133">Transmembrane helix</keyword>
<evidence type="ECO:0000256" key="1">
    <source>
        <dbReference type="SAM" id="Phobius"/>
    </source>
</evidence>
<protein>
    <submittedName>
        <fullName evidence="3">Inner membrane protein involved in colicin E2 resistance</fullName>
    </submittedName>
</protein>
<organism evidence="3 4">
    <name type="scientific">Siminovitchia thermophila</name>
    <dbReference type="NCBI Taxonomy" id="1245522"/>
    <lineage>
        <taxon>Bacteria</taxon>
        <taxon>Bacillati</taxon>
        <taxon>Bacillota</taxon>
        <taxon>Bacilli</taxon>
        <taxon>Bacillales</taxon>
        <taxon>Bacillaceae</taxon>
        <taxon>Siminovitchia</taxon>
    </lineage>
</organism>
<evidence type="ECO:0000313" key="4">
    <source>
        <dbReference type="Proteomes" id="UP000823485"/>
    </source>
</evidence>
<feature type="transmembrane region" description="Helical" evidence="1">
    <location>
        <begin position="145"/>
        <end position="171"/>
    </location>
</feature>
<evidence type="ECO:0000313" key="3">
    <source>
        <dbReference type="EMBL" id="MBM7714384.1"/>
    </source>
</evidence>
<gene>
    <name evidence="3" type="ORF">JOC94_001356</name>
</gene>
<keyword evidence="1" id="KW-0472">Membrane</keyword>
<accession>A0ABS2R5F2</accession>
<dbReference type="EMBL" id="JAFBFH010000007">
    <property type="protein sequence ID" value="MBM7714384.1"/>
    <property type="molecule type" value="Genomic_DNA"/>
</dbReference>
<sequence>MNKDCYIAKDLLPLNHEGLLHEETASWLKEHLASCDNCREYAKSTSEPIENAVIPSPIDNDKMFANIYLKLAVYQIIFVTISFFFALITSLLNNHLVFVLTYTIFGFVLYLFYKHFVMVTAITFLPSFIWSLVDSTQASLFALEMLLGAAFLALIHLVFALVGSLMALLLLKWLKEVRSV</sequence>
<dbReference type="Pfam" id="PF13490">
    <property type="entry name" value="zf-HC2"/>
    <property type="match status" value="1"/>
</dbReference>
<feature type="transmembrane region" description="Helical" evidence="1">
    <location>
        <begin position="67"/>
        <end position="88"/>
    </location>
</feature>
<feature type="domain" description="Putative zinc-finger" evidence="2">
    <location>
        <begin position="5"/>
        <end position="39"/>
    </location>
</feature>
<proteinExistence type="predicted"/>
<evidence type="ECO:0000259" key="2">
    <source>
        <dbReference type="Pfam" id="PF13490"/>
    </source>
</evidence>
<keyword evidence="1" id="KW-0812">Transmembrane</keyword>
<feature type="transmembrane region" description="Helical" evidence="1">
    <location>
        <begin position="94"/>
        <end position="111"/>
    </location>
</feature>
<comment type="caution">
    <text evidence="3">The sequence shown here is derived from an EMBL/GenBank/DDBJ whole genome shotgun (WGS) entry which is preliminary data.</text>
</comment>
<feature type="transmembrane region" description="Helical" evidence="1">
    <location>
        <begin position="116"/>
        <end position="133"/>
    </location>
</feature>
<name>A0ABS2R5F2_9BACI</name>
<keyword evidence="4" id="KW-1185">Reference proteome</keyword>
<reference evidence="3 4" key="1">
    <citation type="submission" date="2021-01" db="EMBL/GenBank/DDBJ databases">
        <title>Genomic Encyclopedia of Type Strains, Phase IV (KMG-IV): sequencing the most valuable type-strain genomes for metagenomic binning, comparative biology and taxonomic classification.</title>
        <authorList>
            <person name="Goeker M."/>
        </authorList>
    </citation>
    <scope>NUCLEOTIDE SEQUENCE [LARGE SCALE GENOMIC DNA]</scope>
    <source>
        <strain evidence="3 4">DSM 105453</strain>
    </source>
</reference>
<dbReference type="Proteomes" id="UP000823485">
    <property type="component" value="Unassembled WGS sequence"/>
</dbReference>
<dbReference type="InterPro" id="IPR027383">
    <property type="entry name" value="Znf_put"/>
</dbReference>
<dbReference type="RefSeq" id="WP_077109712.1">
    <property type="nucleotide sequence ID" value="NZ_JAFBFH010000007.1"/>
</dbReference>